<proteinExistence type="inferred from homology"/>
<evidence type="ECO:0000256" key="3">
    <source>
        <dbReference type="ARBA" id="ARBA00022448"/>
    </source>
</evidence>
<evidence type="ECO:0000256" key="7">
    <source>
        <dbReference type="ARBA" id="ARBA00023136"/>
    </source>
</evidence>
<feature type="transmembrane region" description="Helical" evidence="8">
    <location>
        <begin position="137"/>
        <end position="155"/>
    </location>
</feature>
<feature type="transmembrane region" description="Helical" evidence="8">
    <location>
        <begin position="355"/>
        <end position="377"/>
    </location>
</feature>
<feature type="transmembrane region" description="Helical" evidence="8">
    <location>
        <begin position="446"/>
        <end position="464"/>
    </location>
</feature>
<dbReference type="OMA" id="SIGMWAF"/>
<comment type="similarity">
    <text evidence="2">Belongs to the major facilitator superfamily.</text>
</comment>
<feature type="transmembrane region" description="Helical" evidence="8">
    <location>
        <begin position="193"/>
        <end position="211"/>
    </location>
</feature>
<dbReference type="Proteomes" id="UP000002036">
    <property type="component" value="Chromosome A"/>
</dbReference>
<sequence length="619" mass="69541">MVDNHGEDPVSGVIHASNEVDGKNIVVEKLFSKNADMEQESPDTFEVTESIVIRKAELMAKQYDSWFLKSLFLFTVFICSFAYGLDSIIRDIYMTYAMNAYETHSLLSTVNVISMVISAVGQIFFARLSDVFGRLSLFIVSIVLYVVGTVIQSQAYDVQRYAAGSVFYNVGLVGAMFQVTLILSDCSTLKWRLFYNFVPAWPAIITVWISGNVVHVANPLENWSWGIAMWAFIFPVSCIPFIACILHMRWKVRNSHEWRELQEEKSFYQTHGLVQTFVQLFWRLDVVGVILLSVFTGCICVPLTVAGGVSTEWRSGKVIAPFVLGFSLIPAFVYWESRLARFPLAPFLMLKDRGIWAPLWIYFLIAFIYEMAAEYLYTILLVAANESDLSAIRITSLYSFVAAIFSPIVGLLVARSSRLKPYTVVGCSLYFVTMGLFYHYRGGNDAGKGVIGAMVVWGITSCLYDYPISVSIQTVTSHENLANVSALSSTIFRIGGAVGAAVSGAIWTQTLYPKLLKALGDAGMAEAAFNSPLDFITDYDWGTPVREATVEAFQYVQKYEVLVGLIFVVPMFVMTFFLRDPPLNEEFGQNLNGEEYVKENDDPINDWIAERLSRFKKQD</sequence>
<dbReference type="FunCoup" id="C5DC51">
    <property type="interactions" value="49"/>
</dbReference>
<dbReference type="Pfam" id="PF07690">
    <property type="entry name" value="MFS_1"/>
    <property type="match status" value="1"/>
</dbReference>
<protein>
    <submittedName>
        <fullName evidence="10">KLTH0A07964p</fullName>
    </submittedName>
</protein>
<dbReference type="GO" id="GO:0005774">
    <property type="term" value="C:vacuolar membrane"/>
    <property type="evidence" value="ECO:0007669"/>
    <property type="project" value="TreeGrafter"/>
</dbReference>
<evidence type="ECO:0000256" key="5">
    <source>
        <dbReference type="ARBA" id="ARBA00022989"/>
    </source>
</evidence>
<feature type="transmembrane region" description="Helical" evidence="8">
    <location>
        <begin position="397"/>
        <end position="414"/>
    </location>
</feature>
<dbReference type="KEGG" id="lth:KLTH0A07964g"/>
<dbReference type="InterPro" id="IPR020846">
    <property type="entry name" value="MFS_dom"/>
</dbReference>
<dbReference type="eggNOG" id="KOG0254">
    <property type="taxonomic scope" value="Eukaryota"/>
</dbReference>
<dbReference type="AlphaFoldDB" id="C5DC51"/>
<keyword evidence="7 8" id="KW-0472">Membrane</keyword>
<gene>
    <name evidence="10" type="ordered locus">KLTH0A07964g</name>
</gene>
<comment type="subcellular location">
    <subcellularLocation>
        <location evidence="1">Endomembrane system</location>
        <topology evidence="1">Multi-pass membrane protein</topology>
    </subcellularLocation>
</comment>
<dbReference type="RefSeq" id="XP_002551800.1">
    <property type="nucleotide sequence ID" value="XM_002551754.1"/>
</dbReference>
<dbReference type="CDD" id="cd17322">
    <property type="entry name" value="MFS_ARN_like"/>
    <property type="match status" value="1"/>
</dbReference>
<dbReference type="GeneID" id="8290613"/>
<keyword evidence="3" id="KW-0813">Transport</keyword>
<feature type="transmembrane region" description="Helical" evidence="8">
    <location>
        <begin position="223"/>
        <end position="246"/>
    </location>
</feature>
<dbReference type="InterPro" id="IPR036259">
    <property type="entry name" value="MFS_trans_sf"/>
</dbReference>
<dbReference type="Gene3D" id="1.20.1250.20">
    <property type="entry name" value="MFS general substrate transporter like domains"/>
    <property type="match status" value="2"/>
</dbReference>
<dbReference type="EMBL" id="CU928165">
    <property type="protein sequence ID" value="CAR21358.1"/>
    <property type="molecule type" value="Genomic_DNA"/>
</dbReference>
<dbReference type="OrthoDB" id="2241241at2759"/>
<name>C5DC51_LACTC</name>
<feature type="transmembrane region" description="Helical" evidence="8">
    <location>
        <begin position="421"/>
        <end position="440"/>
    </location>
</feature>
<dbReference type="HOGENOM" id="CLU_012970_2_1_1"/>
<feature type="transmembrane region" description="Helical" evidence="8">
    <location>
        <begin position="161"/>
        <end position="181"/>
    </location>
</feature>
<keyword evidence="5 8" id="KW-1133">Transmembrane helix</keyword>
<dbReference type="GO" id="GO:0005768">
    <property type="term" value="C:endosome"/>
    <property type="evidence" value="ECO:0007669"/>
    <property type="project" value="TreeGrafter"/>
</dbReference>
<dbReference type="PANTHER" id="PTHR23501:SF92">
    <property type="entry name" value="GLUTATHIONE EXCHANGER 1-RELATED"/>
    <property type="match status" value="1"/>
</dbReference>
<feature type="transmembrane region" description="Helical" evidence="8">
    <location>
        <begin position="105"/>
        <end position="125"/>
    </location>
</feature>
<evidence type="ECO:0000256" key="2">
    <source>
        <dbReference type="ARBA" id="ARBA00008335"/>
    </source>
</evidence>
<feature type="domain" description="Major facilitator superfamily (MFS) profile" evidence="9">
    <location>
        <begin position="72"/>
        <end position="582"/>
    </location>
</feature>
<keyword evidence="4 8" id="KW-0812">Transmembrane</keyword>
<dbReference type="InterPro" id="IPR011701">
    <property type="entry name" value="MFS"/>
</dbReference>
<evidence type="ECO:0000256" key="6">
    <source>
        <dbReference type="ARBA" id="ARBA00023065"/>
    </source>
</evidence>
<dbReference type="PANTHER" id="PTHR23501">
    <property type="entry name" value="MAJOR FACILITATOR SUPERFAMILY"/>
    <property type="match status" value="1"/>
</dbReference>
<feature type="transmembrane region" description="Helical" evidence="8">
    <location>
        <begin position="318"/>
        <end position="335"/>
    </location>
</feature>
<feature type="transmembrane region" description="Helical" evidence="8">
    <location>
        <begin position="286"/>
        <end position="306"/>
    </location>
</feature>
<feature type="transmembrane region" description="Helical" evidence="8">
    <location>
        <begin position="561"/>
        <end position="578"/>
    </location>
</feature>
<evidence type="ECO:0000256" key="8">
    <source>
        <dbReference type="SAM" id="Phobius"/>
    </source>
</evidence>
<dbReference type="GO" id="GO:0015343">
    <property type="term" value="F:siderophore-iron transmembrane transporter activity"/>
    <property type="evidence" value="ECO:0007669"/>
    <property type="project" value="TreeGrafter"/>
</dbReference>
<keyword evidence="11" id="KW-1185">Reference proteome</keyword>
<dbReference type="FunFam" id="1.20.1250.20:FF:000197">
    <property type="entry name" value="Siderophore iron transporter 1"/>
    <property type="match status" value="1"/>
</dbReference>
<organism evidence="10 11">
    <name type="scientific">Lachancea thermotolerans (strain ATCC 56472 / CBS 6340 / NRRL Y-8284)</name>
    <name type="common">Yeast</name>
    <name type="synonym">Kluyveromyces thermotolerans</name>
    <dbReference type="NCBI Taxonomy" id="559295"/>
    <lineage>
        <taxon>Eukaryota</taxon>
        <taxon>Fungi</taxon>
        <taxon>Dikarya</taxon>
        <taxon>Ascomycota</taxon>
        <taxon>Saccharomycotina</taxon>
        <taxon>Saccharomycetes</taxon>
        <taxon>Saccharomycetales</taxon>
        <taxon>Saccharomycetaceae</taxon>
        <taxon>Lachancea</taxon>
    </lineage>
</organism>
<accession>C5DC51</accession>
<dbReference type="SUPFAM" id="SSF103473">
    <property type="entry name" value="MFS general substrate transporter"/>
    <property type="match status" value="1"/>
</dbReference>
<evidence type="ECO:0000313" key="11">
    <source>
        <dbReference type="Proteomes" id="UP000002036"/>
    </source>
</evidence>
<feature type="transmembrane region" description="Helical" evidence="8">
    <location>
        <begin position="66"/>
        <end position="85"/>
    </location>
</feature>
<keyword evidence="6" id="KW-0406">Ion transport</keyword>
<dbReference type="GO" id="GO:0005886">
    <property type="term" value="C:plasma membrane"/>
    <property type="evidence" value="ECO:0007669"/>
    <property type="project" value="TreeGrafter"/>
</dbReference>
<reference evidence="10 11" key="1">
    <citation type="journal article" date="2009" name="Genome Res.">
        <title>Comparative genomics of protoploid Saccharomycetaceae.</title>
        <authorList>
            <consortium name="The Genolevures Consortium"/>
            <person name="Souciet J.-L."/>
            <person name="Dujon B."/>
            <person name="Gaillardin C."/>
            <person name="Johnston M."/>
            <person name="Baret P.V."/>
            <person name="Cliften P."/>
            <person name="Sherman D.J."/>
            <person name="Weissenbach J."/>
            <person name="Westhof E."/>
            <person name="Wincker P."/>
            <person name="Jubin C."/>
            <person name="Poulain J."/>
            <person name="Barbe V."/>
            <person name="Segurens B."/>
            <person name="Artiguenave F."/>
            <person name="Anthouard V."/>
            <person name="Vacherie B."/>
            <person name="Val M.-E."/>
            <person name="Fulton R.S."/>
            <person name="Minx P."/>
            <person name="Wilson R."/>
            <person name="Durrens P."/>
            <person name="Jean G."/>
            <person name="Marck C."/>
            <person name="Martin T."/>
            <person name="Nikolski M."/>
            <person name="Rolland T."/>
            <person name="Seret M.-L."/>
            <person name="Casaregola S."/>
            <person name="Despons L."/>
            <person name="Fairhead C."/>
            <person name="Fischer G."/>
            <person name="Lafontaine I."/>
            <person name="Leh V."/>
            <person name="Lemaire M."/>
            <person name="de Montigny J."/>
            <person name="Neuveglise C."/>
            <person name="Thierry A."/>
            <person name="Blanc-Lenfle I."/>
            <person name="Bleykasten C."/>
            <person name="Diffels J."/>
            <person name="Fritsch E."/>
            <person name="Frangeul L."/>
            <person name="Goeffon A."/>
            <person name="Jauniaux N."/>
            <person name="Kachouri-Lafond R."/>
            <person name="Payen C."/>
            <person name="Potier S."/>
            <person name="Pribylova L."/>
            <person name="Ozanne C."/>
            <person name="Richard G.-F."/>
            <person name="Sacerdot C."/>
            <person name="Straub M.-L."/>
            <person name="Talla E."/>
        </authorList>
    </citation>
    <scope>NUCLEOTIDE SEQUENCE [LARGE SCALE GENOMIC DNA]</scope>
    <source>
        <strain evidence="11">ATCC 56472 / CBS 6340 / NRRL Y-8284</strain>
    </source>
</reference>
<dbReference type="InParanoid" id="C5DC51"/>
<evidence type="ECO:0000256" key="1">
    <source>
        <dbReference type="ARBA" id="ARBA00004127"/>
    </source>
</evidence>
<evidence type="ECO:0000313" key="10">
    <source>
        <dbReference type="EMBL" id="CAR21358.1"/>
    </source>
</evidence>
<dbReference type="PROSITE" id="PS50850">
    <property type="entry name" value="MFS"/>
    <property type="match status" value="1"/>
</dbReference>
<evidence type="ECO:0000259" key="9">
    <source>
        <dbReference type="PROSITE" id="PS50850"/>
    </source>
</evidence>
<evidence type="ECO:0000256" key="4">
    <source>
        <dbReference type="ARBA" id="ARBA00022692"/>
    </source>
</evidence>